<dbReference type="InterPro" id="IPR036412">
    <property type="entry name" value="HAD-like_sf"/>
</dbReference>
<accession>A0A3Q9UU58</accession>
<protein>
    <submittedName>
        <fullName evidence="1">HAD family hydrolase</fullName>
    </submittedName>
</protein>
<dbReference type="GO" id="GO:0006281">
    <property type="term" value="P:DNA repair"/>
    <property type="evidence" value="ECO:0007669"/>
    <property type="project" value="TreeGrafter"/>
</dbReference>
<dbReference type="PANTHER" id="PTHR43434:SF16">
    <property type="entry name" value="BLL8046 PROTEIN"/>
    <property type="match status" value="1"/>
</dbReference>
<dbReference type="InterPro" id="IPR006439">
    <property type="entry name" value="HAD-SF_hydro_IA"/>
</dbReference>
<reference evidence="1 2" key="1">
    <citation type="submission" date="2018-03" db="EMBL/GenBank/DDBJ databases">
        <title>Bacteriophage NCPPB3778 and a type I-E CRISPR drive the evolution of the US Biological Select Agent, Rathayibacter toxicus.</title>
        <authorList>
            <person name="Davis E.W.II."/>
            <person name="Tabima J.F."/>
            <person name="Weisberg A.J."/>
            <person name="Dantas Lopes L."/>
            <person name="Wiseman M.S."/>
            <person name="Wiseman M.S."/>
            <person name="Pupko T."/>
            <person name="Belcher M.S."/>
            <person name="Sechler A.J."/>
            <person name="Tancos M.A."/>
            <person name="Schroeder B.K."/>
            <person name="Murray T.D."/>
            <person name="Luster D.G."/>
            <person name="Schneider W.L."/>
            <person name="Rogers E."/>
            <person name="Andreote F.D."/>
            <person name="Grunwald N.J."/>
            <person name="Putnam M.L."/>
            <person name="Chang J.H."/>
        </authorList>
    </citation>
    <scope>NUCLEOTIDE SEQUENCE [LARGE SCALE GENOMIC DNA]</scope>
    <source>
        <strain evidence="1 2">DSM 15932</strain>
    </source>
</reference>
<dbReference type="InterPro" id="IPR023214">
    <property type="entry name" value="HAD_sf"/>
</dbReference>
<dbReference type="SFLD" id="SFLDS00003">
    <property type="entry name" value="Haloacid_Dehalogenase"/>
    <property type="match status" value="1"/>
</dbReference>
<dbReference type="Proteomes" id="UP000285317">
    <property type="component" value="Chromosome"/>
</dbReference>
<dbReference type="EMBL" id="CP028137">
    <property type="protein sequence ID" value="AZZ50609.1"/>
    <property type="molecule type" value="Genomic_DNA"/>
</dbReference>
<dbReference type="InterPro" id="IPR023198">
    <property type="entry name" value="PGP-like_dom2"/>
</dbReference>
<dbReference type="PANTHER" id="PTHR43434">
    <property type="entry name" value="PHOSPHOGLYCOLATE PHOSPHATASE"/>
    <property type="match status" value="1"/>
</dbReference>
<sequence length="225" mass="23698">MPTTPTAVLFDIDGTLADTNFLHVEAWSRAFWQADLDVATWRIQRAIGADSSELLDLLLEDDVDDDARTLVKGLHAKNYAEASARIALLPGARELIRALAGRGVRIVLATSAPQNELEILLDVLDLGDAVHAVTSGEDVETAKPSPDVISIALERAGVSTDRAIMIGDATWDVLAAERAGLATVAVQSGGTGEHELREAGAVAVYEDAAAILADLEGGPLASLLR</sequence>
<dbReference type="GO" id="GO:0005829">
    <property type="term" value="C:cytosol"/>
    <property type="evidence" value="ECO:0007669"/>
    <property type="project" value="TreeGrafter"/>
</dbReference>
<dbReference type="SFLD" id="SFLDG01129">
    <property type="entry name" value="C1.5:_HAD__Beta-PGM__Phosphata"/>
    <property type="match status" value="1"/>
</dbReference>
<gene>
    <name evidence="1" type="ORF">C1I64_00090</name>
</gene>
<evidence type="ECO:0000313" key="2">
    <source>
        <dbReference type="Proteomes" id="UP000285317"/>
    </source>
</evidence>
<evidence type="ECO:0000313" key="1">
    <source>
        <dbReference type="EMBL" id="AZZ50609.1"/>
    </source>
</evidence>
<dbReference type="InterPro" id="IPR050155">
    <property type="entry name" value="HAD-like_hydrolase_sf"/>
</dbReference>
<name>A0A3Q9UU58_9MICO</name>
<dbReference type="KEGG" id="rfs:C1I64_00090"/>
<dbReference type="NCBIfam" id="TIGR01549">
    <property type="entry name" value="HAD-SF-IA-v1"/>
    <property type="match status" value="1"/>
</dbReference>
<dbReference type="Pfam" id="PF00702">
    <property type="entry name" value="Hydrolase"/>
    <property type="match status" value="1"/>
</dbReference>
<dbReference type="NCBIfam" id="TIGR01509">
    <property type="entry name" value="HAD-SF-IA-v3"/>
    <property type="match status" value="1"/>
</dbReference>
<dbReference type="SFLD" id="SFLDG01135">
    <property type="entry name" value="C1.5.6:_HAD__Beta-PGM__Phospha"/>
    <property type="match status" value="1"/>
</dbReference>
<dbReference type="Gene3D" id="3.40.50.1000">
    <property type="entry name" value="HAD superfamily/HAD-like"/>
    <property type="match status" value="1"/>
</dbReference>
<dbReference type="GO" id="GO:0008967">
    <property type="term" value="F:phosphoglycolate phosphatase activity"/>
    <property type="evidence" value="ECO:0007669"/>
    <property type="project" value="TreeGrafter"/>
</dbReference>
<organism evidence="1 2">
    <name type="scientific">Rathayibacter festucae DSM 15932</name>
    <dbReference type="NCBI Taxonomy" id="1328866"/>
    <lineage>
        <taxon>Bacteria</taxon>
        <taxon>Bacillati</taxon>
        <taxon>Actinomycetota</taxon>
        <taxon>Actinomycetes</taxon>
        <taxon>Micrococcales</taxon>
        <taxon>Microbacteriaceae</taxon>
        <taxon>Rathayibacter</taxon>
    </lineage>
</organism>
<dbReference type="AlphaFoldDB" id="A0A3Q9UU58"/>
<proteinExistence type="predicted"/>
<dbReference type="SUPFAM" id="SSF56784">
    <property type="entry name" value="HAD-like"/>
    <property type="match status" value="1"/>
</dbReference>
<dbReference type="Gene3D" id="1.10.150.240">
    <property type="entry name" value="Putative phosphatase, domain 2"/>
    <property type="match status" value="1"/>
</dbReference>
<keyword evidence="1" id="KW-0378">Hydrolase</keyword>
<dbReference type="RefSeq" id="WP_127885832.1">
    <property type="nucleotide sequence ID" value="NZ_CP028137.1"/>
</dbReference>
<dbReference type="PRINTS" id="PR00413">
    <property type="entry name" value="HADHALOGNASE"/>
</dbReference>